<accession>A0A4P9WWV0</accession>
<sequence>MTNFPRQIPAFRFKPLILVVGMPDASASFSPTDRAMPASLPKKPAHACTLALRQTPSWPGSAFSVAEYGARPRRERPQSFFYAHENAYRSILLFTAGHNEVAHGGVQEKAGPRGPTRPVTPAWTHADSSGHGGDVDEESLRVFYWSIVARRLPDIFMRTWGASHGFYRSFQILDLRPLPNKPLRPNRSVPAHASAGGSPLL</sequence>
<dbReference type="AlphaFoldDB" id="A0A4P9WWV0"/>
<feature type="region of interest" description="Disordered" evidence="1">
    <location>
        <begin position="181"/>
        <end position="201"/>
    </location>
</feature>
<evidence type="ECO:0000313" key="2">
    <source>
        <dbReference type="EMBL" id="RKO97202.1"/>
    </source>
</evidence>
<name>A0A4P9WWV0_9FUNG</name>
<gene>
    <name evidence="2" type="ORF">CAUPRSCDRAFT_11117</name>
</gene>
<dbReference type="Proteomes" id="UP000268535">
    <property type="component" value="Unassembled WGS sequence"/>
</dbReference>
<evidence type="ECO:0000313" key="3">
    <source>
        <dbReference type="Proteomes" id="UP000268535"/>
    </source>
</evidence>
<proteinExistence type="predicted"/>
<reference evidence="3" key="1">
    <citation type="journal article" date="2018" name="Nat. Microbiol.">
        <title>Leveraging single-cell genomics to expand the fungal tree of life.</title>
        <authorList>
            <person name="Ahrendt S.R."/>
            <person name="Quandt C.A."/>
            <person name="Ciobanu D."/>
            <person name="Clum A."/>
            <person name="Salamov A."/>
            <person name="Andreopoulos B."/>
            <person name="Cheng J.F."/>
            <person name="Woyke T."/>
            <person name="Pelin A."/>
            <person name="Henrissat B."/>
            <person name="Reynolds N.K."/>
            <person name="Benny G.L."/>
            <person name="Smith M.E."/>
            <person name="James T.Y."/>
            <person name="Grigoriev I.V."/>
        </authorList>
    </citation>
    <scope>NUCLEOTIDE SEQUENCE [LARGE SCALE GENOMIC DNA]</scope>
    <source>
        <strain evidence="3">ATCC 52028</strain>
    </source>
</reference>
<dbReference type="EMBL" id="ML009366">
    <property type="protein sequence ID" value="RKO97202.1"/>
    <property type="molecule type" value="Genomic_DNA"/>
</dbReference>
<protein>
    <submittedName>
        <fullName evidence="2">Uncharacterized protein</fullName>
    </submittedName>
</protein>
<evidence type="ECO:0000256" key="1">
    <source>
        <dbReference type="SAM" id="MobiDB-lite"/>
    </source>
</evidence>
<organism evidence="2 3">
    <name type="scientific">Caulochytrium protostelioides</name>
    <dbReference type="NCBI Taxonomy" id="1555241"/>
    <lineage>
        <taxon>Eukaryota</taxon>
        <taxon>Fungi</taxon>
        <taxon>Fungi incertae sedis</taxon>
        <taxon>Chytridiomycota</taxon>
        <taxon>Chytridiomycota incertae sedis</taxon>
        <taxon>Chytridiomycetes</taxon>
        <taxon>Caulochytriales</taxon>
        <taxon>Caulochytriaceae</taxon>
        <taxon>Caulochytrium</taxon>
    </lineage>
</organism>